<dbReference type="STRING" id="1246626.BleG1_3755"/>
<dbReference type="AlphaFoldDB" id="A0A060M1J1"/>
<dbReference type="EMBL" id="CP003923">
    <property type="protein sequence ID" value="AIC96302.1"/>
    <property type="molecule type" value="Genomic_DNA"/>
</dbReference>
<dbReference type="Proteomes" id="UP000027142">
    <property type="component" value="Chromosome"/>
</dbReference>
<keyword evidence="2" id="KW-1185">Reference proteome</keyword>
<evidence type="ECO:0000313" key="1">
    <source>
        <dbReference type="EMBL" id="AIC96302.1"/>
    </source>
</evidence>
<evidence type="ECO:0008006" key="3">
    <source>
        <dbReference type="Google" id="ProtNLM"/>
    </source>
</evidence>
<name>A0A060M1J1_9BACI</name>
<dbReference type="Pfam" id="PF09148">
    <property type="entry name" value="DUF1934"/>
    <property type="match status" value="1"/>
</dbReference>
<dbReference type="RefSeq" id="WP_038484159.1">
    <property type="nucleotide sequence ID" value="NZ_CP003923.1"/>
</dbReference>
<protein>
    <recommendedName>
        <fullName evidence="3">DUF1934 domain-containing protein</fullName>
    </recommendedName>
</protein>
<dbReference type="Gene3D" id="2.40.128.20">
    <property type="match status" value="1"/>
</dbReference>
<dbReference type="HOGENOM" id="CLU_120388_2_1_9"/>
<organism evidence="1 2">
    <name type="scientific">Shouchella lehensis G1</name>
    <dbReference type="NCBI Taxonomy" id="1246626"/>
    <lineage>
        <taxon>Bacteria</taxon>
        <taxon>Bacillati</taxon>
        <taxon>Bacillota</taxon>
        <taxon>Bacilli</taxon>
        <taxon>Bacillales</taxon>
        <taxon>Bacillaceae</taxon>
        <taxon>Shouchella</taxon>
    </lineage>
</organism>
<reference evidence="1 2" key="1">
    <citation type="journal article" date="2014" name="Gene">
        <title>A comparative genomic analysis of the alkalitolerant soil bacterium Bacillus lehensis G1.</title>
        <authorList>
            <person name="Noor Y.M."/>
            <person name="Samsulrizal N.H."/>
            <person name="Jema'on N.A."/>
            <person name="Low K.O."/>
            <person name="Ramli A.N."/>
            <person name="Alias N.I."/>
            <person name="Damis S.I."/>
            <person name="Fuzi S.F."/>
            <person name="Isa M.N."/>
            <person name="Murad A.M."/>
            <person name="Raih M.F."/>
            <person name="Bakar F.D."/>
            <person name="Najimudin N."/>
            <person name="Mahadi N.M."/>
            <person name="Illias R.M."/>
        </authorList>
    </citation>
    <scope>NUCLEOTIDE SEQUENCE [LARGE SCALE GENOMIC DNA]</scope>
    <source>
        <strain evidence="1 2">G1</strain>
    </source>
</reference>
<gene>
    <name evidence="1" type="ORF">BleG1_3755</name>
</gene>
<dbReference type="InterPro" id="IPR015231">
    <property type="entry name" value="DUF1934"/>
</dbReference>
<evidence type="ECO:0000313" key="2">
    <source>
        <dbReference type="Proteomes" id="UP000027142"/>
    </source>
</evidence>
<accession>A0A060M1J1</accession>
<dbReference type="OrthoDB" id="2352933at2"/>
<proteinExistence type="predicted"/>
<sequence length="144" mass="16852">MKRKVQISFQTMTYLEGQPPDSFSFVTEGDYYIKNNASYLRFKEAHTHGQDVYSTMKWDGEELMLIRQGGIIMRQSFAPKQETFGRYVTPEASWETKAITETLIVQLPKANKSKGKIYVRYHFFLQGQATGEHEIRLTIERKEE</sequence>
<dbReference type="SUPFAM" id="SSF50814">
    <property type="entry name" value="Lipocalins"/>
    <property type="match status" value="1"/>
</dbReference>
<dbReference type="KEGG" id="ble:BleG1_3755"/>
<dbReference type="eggNOG" id="COG4506">
    <property type="taxonomic scope" value="Bacteria"/>
</dbReference>
<dbReference type="PATRIC" id="fig|1246626.3.peg.3749"/>
<dbReference type="InterPro" id="IPR012674">
    <property type="entry name" value="Calycin"/>
</dbReference>